<sequence>MLYEVVLEHTICLAVIQTFRVFKETSA</sequence>
<reference evidence="1" key="2">
    <citation type="journal article" date="2015" name="Fish Shellfish Immunol.">
        <title>Early steps in the European eel (Anguilla anguilla)-Vibrio vulnificus interaction in the gills: Role of the RtxA13 toxin.</title>
        <authorList>
            <person name="Callol A."/>
            <person name="Pajuelo D."/>
            <person name="Ebbesson L."/>
            <person name="Teles M."/>
            <person name="MacKenzie S."/>
            <person name="Amaro C."/>
        </authorList>
    </citation>
    <scope>NUCLEOTIDE SEQUENCE</scope>
</reference>
<protein>
    <submittedName>
        <fullName evidence="1">Uncharacterized protein</fullName>
    </submittedName>
</protein>
<proteinExistence type="predicted"/>
<evidence type="ECO:0000313" key="1">
    <source>
        <dbReference type="EMBL" id="JAH57334.1"/>
    </source>
</evidence>
<reference evidence="1" key="1">
    <citation type="submission" date="2014-11" db="EMBL/GenBank/DDBJ databases">
        <authorList>
            <person name="Amaro Gonzalez C."/>
        </authorList>
    </citation>
    <scope>NUCLEOTIDE SEQUENCE</scope>
</reference>
<name>A0A0E9TUI6_ANGAN</name>
<dbReference type="EMBL" id="GBXM01051243">
    <property type="protein sequence ID" value="JAH57334.1"/>
    <property type="molecule type" value="Transcribed_RNA"/>
</dbReference>
<organism evidence="1">
    <name type="scientific">Anguilla anguilla</name>
    <name type="common">European freshwater eel</name>
    <name type="synonym">Muraena anguilla</name>
    <dbReference type="NCBI Taxonomy" id="7936"/>
    <lineage>
        <taxon>Eukaryota</taxon>
        <taxon>Metazoa</taxon>
        <taxon>Chordata</taxon>
        <taxon>Craniata</taxon>
        <taxon>Vertebrata</taxon>
        <taxon>Euteleostomi</taxon>
        <taxon>Actinopterygii</taxon>
        <taxon>Neopterygii</taxon>
        <taxon>Teleostei</taxon>
        <taxon>Anguilliformes</taxon>
        <taxon>Anguillidae</taxon>
        <taxon>Anguilla</taxon>
    </lineage>
</organism>
<accession>A0A0E9TUI6</accession>
<dbReference type="AlphaFoldDB" id="A0A0E9TUI6"/>